<feature type="compositionally biased region" description="Polar residues" evidence="1">
    <location>
        <begin position="24"/>
        <end position="35"/>
    </location>
</feature>
<evidence type="ECO:0000313" key="3">
    <source>
        <dbReference type="Proteomes" id="UP001152888"/>
    </source>
</evidence>
<dbReference type="EMBL" id="CAKOFQ010007956">
    <property type="protein sequence ID" value="CAH2010285.1"/>
    <property type="molecule type" value="Genomic_DNA"/>
</dbReference>
<name>A0A9P0Q614_ACAOB</name>
<sequence length="182" mass="19880">MITTAENVDYHAVTETTTATSVSDPATTPAITQSLTTPGVTTGAAGTSETSTAGTSAAMKSDAVIDQLTDLNYYLKKVAIGENNDMSQIENYAGGPDFEMFLDAVENVGILNGWNESQVIRAIELKLQSKARECYDALLPSERPRTMYQMREWFRKVFGVRVTVTAGKQELERCIRNPGETL</sequence>
<evidence type="ECO:0000313" key="2">
    <source>
        <dbReference type="EMBL" id="CAH2010285.1"/>
    </source>
</evidence>
<evidence type="ECO:0008006" key="4">
    <source>
        <dbReference type="Google" id="ProtNLM"/>
    </source>
</evidence>
<reference evidence="2" key="1">
    <citation type="submission" date="2022-03" db="EMBL/GenBank/DDBJ databases">
        <authorList>
            <person name="Sayadi A."/>
        </authorList>
    </citation>
    <scope>NUCLEOTIDE SEQUENCE</scope>
</reference>
<protein>
    <recommendedName>
        <fullName evidence="4">Gag protein</fullName>
    </recommendedName>
</protein>
<dbReference type="Proteomes" id="UP001152888">
    <property type="component" value="Unassembled WGS sequence"/>
</dbReference>
<feature type="compositionally biased region" description="Low complexity" evidence="1">
    <location>
        <begin position="36"/>
        <end position="56"/>
    </location>
</feature>
<keyword evidence="3" id="KW-1185">Reference proteome</keyword>
<comment type="caution">
    <text evidence="2">The sequence shown here is derived from an EMBL/GenBank/DDBJ whole genome shotgun (WGS) entry which is preliminary data.</text>
</comment>
<evidence type="ECO:0000256" key="1">
    <source>
        <dbReference type="SAM" id="MobiDB-lite"/>
    </source>
</evidence>
<gene>
    <name evidence="2" type="ORF">ACAOBT_LOCUS31411</name>
</gene>
<proteinExistence type="predicted"/>
<dbReference type="AlphaFoldDB" id="A0A9P0Q614"/>
<dbReference type="OrthoDB" id="6772557at2759"/>
<accession>A0A9P0Q614</accession>
<feature type="region of interest" description="Disordered" evidence="1">
    <location>
        <begin position="16"/>
        <end position="56"/>
    </location>
</feature>
<organism evidence="2 3">
    <name type="scientific">Acanthoscelides obtectus</name>
    <name type="common">Bean weevil</name>
    <name type="synonym">Bruchus obtectus</name>
    <dbReference type="NCBI Taxonomy" id="200917"/>
    <lineage>
        <taxon>Eukaryota</taxon>
        <taxon>Metazoa</taxon>
        <taxon>Ecdysozoa</taxon>
        <taxon>Arthropoda</taxon>
        <taxon>Hexapoda</taxon>
        <taxon>Insecta</taxon>
        <taxon>Pterygota</taxon>
        <taxon>Neoptera</taxon>
        <taxon>Endopterygota</taxon>
        <taxon>Coleoptera</taxon>
        <taxon>Polyphaga</taxon>
        <taxon>Cucujiformia</taxon>
        <taxon>Chrysomeloidea</taxon>
        <taxon>Chrysomelidae</taxon>
        <taxon>Bruchinae</taxon>
        <taxon>Bruchini</taxon>
        <taxon>Acanthoscelides</taxon>
    </lineage>
</organism>